<sequence length="668" mass="75088">MYTGGEVRIEKDLSQIALGPTPFPNLAHLVGVGMLHEDFVPFCVLQTLMGGGGSFSAGGPGKGMFSQLYTDVLNKHYWIYNATATYHSYTDCGLFCIKGSASPEYATKLTTILVNQMRFLSKGLIRKEDLARAKVQLKSQLLMHLEMKPVQFEDVSRQMLVYGQRRTPEEHAEQIDRVEIDDIARIADTMLLNRPSLVCYGDLRWMPTLDQVTTDTCNLYKTGKEMFLMLLFFGNRYTFKMKLALLGWTSGVRMAYCQQIAVIDLVDPFREAIARMLNRHCRTPTVCGIKKSVTFNKFQVVMLDSFPRRENRALNFRFYVVLPHDAIPVEKGGPEKPMIPSLVLSDMLNSQLSELTHGLGWQIISHEQYPRFDPTTSFFNRFLIPIAIIMGLCMIFLAYWVSLLTSGSSLYANGWLVRGSSGGKNAALRRTMQIIEEQKYRFALYDSQTGGAPLALGLNPVAPKAVVIYKTNARVQEVHAPPKSLATSSSSPKAAEMGRAMPIYPAPERVSQQQMVFRDKKASKEGPRNDGYIQQQVSSSEILPSPNQAVPMRRKQLSQPVTPAQATTYDEKEMAELADCVPEIVVVSHPRDSSMDTVDSSQTGRKLSWGQGHRRTSRRFSFGEEFKRRKSFFPGGRSGNKGNQQDRQKRWKASSIALSKFSIVGSRK</sequence>
<dbReference type="GO" id="GO:0005739">
    <property type="term" value="C:mitochondrion"/>
    <property type="evidence" value="ECO:0007669"/>
    <property type="project" value="TreeGrafter"/>
</dbReference>
<feature type="compositionally biased region" description="Polar residues" evidence="3">
    <location>
        <begin position="595"/>
        <end position="605"/>
    </location>
</feature>
<name>A0A915P1Q0_9BILA</name>
<evidence type="ECO:0000313" key="8">
    <source>
        <dbReference type="WBParaSite" id="scf7180000423309.g10665"/>
    </source>
</evidence>
<protein>
    <submittedName>
        <fullName evidence="8">Peptidase M16 C-terminal domain-containing protein</fullName>
    </submittedName>
</protein>
<dbReference type="SUPFAM" id="SSF63411">
    <property type="entry name" value="LuxS/MPP-like metallohydrolase"/>
    <property type="match status" value="1"/>
</dbReference>
<dbReference type="Pfam" id="PF26284">
    <property type="entry name" value="DUF8077"/>
    <property type="match status" value="1"/>
</dbReference>
<dbReference type="Pfam" id="PF05193">
    <property type="entry name" value="Peptidase_M16_C"/>
    <property type="match status" value="1"/>
</dbReference>
<feature type="region of interest" description="Disordered" evidence="3">
    <location>
        <begin position="591"/>
        <end position="652"/>
    </location>
</feature>
<comment type="function">
    <text evidence="1">Substrate recognition and binding subunit of the essential mitochondrial processing protease (MPP), which cleaves the mitochondrial sequence off newly imported precursors proteins.</text>
</comment>
<dbReference type="PANTHER" id="PTHR11851">
    <property type="entry name" value="METALLOPROTEASE"/>
    <property type="match status" value="1"/>
</dbReference>
<keyword evidence="4" id="KW-1133">Transmembrane helix</keyword>
<keyword evidence="4" id="KW-0812">Transmembrane</keyword>
<accession>A0A915P1Q0</accession>
<dbReference type="WBParaSite" id="scf7180000423309.g10665">
    <property type="protein sequence ID" value="scf7180000423309.g10665"/>
    <property type="gene ID" value="scf7180000423309.g10665"/>
</dbReference>
<dbReference type="PANTHER" id="PTHR11851:SF49">
    <property type="entry name" value="MITOCHONDRIAL-PROCESSING PEPTIDASE SUBUNIT ALPHA"/>
    <property type="match status" value="1"/>
</dbReference>
<proteinExistence type="inferred from homology"/>
<feature type="transmembrane region" description="Helical" evidence="4">
    <location>
        <begin position="382"/>
        <end position="401"/>
    </location>
</feature>
<evidence type="ECO:0000259" key="6">
    <source>
        <dbReference type="Pfam" id="PF26284"/>
    </source>
</evidence>
<evidence type="ECO:0000256" key="2">
    <source>
        <dbReference type="ARBA" id="ARBA00007261"/>
    </source>
</evidence>
<feature type="compositionally biased region" description="Basic and acidic residues" evidence="3">
    <location>
        <begin position="517"/>
        <end position="528"/>
    </location>
</feature>
<feature type="domain" description="Peptidase M16 C-terminal" evidence="5">
    <location>
        <begin position="31"/>
        <end position="137"/>
    </location>
</feature>
<dbReference type="Proteomes" id="UP000887560">
    <property type="component" value="Unplaced"/>
</dbReference>
<feature type="region of interest" description="Disordered" evidence="3">
    <location>
        <begin position="503"/>
        <end position="531"/>
    </location>
</feature>
<dbReference type="GO" id="GO:0006627">
    <property type="term" value="P:protein processing involved in protein targeting to mitochondrion"/>
    <property type="evidence" value="ECO:0007669"/>
    <property type="project" value="TreeGrafter"/>
</dbReference>
<dbReference type="InterPro" id="IPR050361">
    <property type="entry name" value="MPP/UQCRC_Complex"/>
</dbReference>
<dbReference type="InterPro" id="IPR011249">
    <property type="entry name" value="Metalloenz_LuxS/M16"/>
</dbReference>
<dbReference type="InterPro" id="IPR058390">
    <property type="entry name" value="DUF8077"/>
</dbReference>
<dbReference type="InterPro" id="IPR007863">
    <property type="entry name" value="Peptidase_M16_C"/>
</dbReference>
<dbReference type="AlphaFoldDB" id="A0A915P1Q0"/>
<dbReference type="Gene3D" id="3.30.830.10">
    <property type="entry name" value="Metalloenzyme, LuxS/M16 peptidase-like"/>
    <property type="match status" value="1"/>
</dbReference>
<keyword evidence="4" id="KW-0472">Membrane</keyword>
<comment type="similarity">
    <text evidence="2">Belongs to the peptidase M16 family.</text>
</comment>
<evidence type="ECO:0000256" key="1">
    <source>
        <dbReference type="ARBA" id="ARBA00002123"/>
    </source>
</evidence>
<evidence type="ECO:0000259" key="5">
    <source>
        <dbReference type="Pfam" id="PF05193"/>
    </source>
</evidence>
<feature type="domain" description="DUF8077" evidence="6">
    <location>
        <begin position="243"/>
        <end position="370"/>
    </location>
</feature>
<keyword evidence="7" id="KW-1185">Reference proteome</keyword>
<evidence type="ECO:0000256" key="4">
    <source>
        <dbReference type="SAM" id="Phobius"/>
    </source>
</evidence>
<evidence type="ECO:0000256" key="3">
    <source>
        <dbReference type="SAM" id="MobiDB-lite"/>
    </source>
</evidence>
<evidence type="ECO:0000313" key="7">
    <source>
        <dbReference type="Proteomes" id="UP000887560"/>
    </source>
</evidence>
<reference evidence="8" key="1">
    <citation type="submission" date="2022-11" db="UniProtKB">
        <authorList>
            <consortium name="WormBaseParasite"/>
        </authorList>
    </citation>
    <scope>IDENTIFICATION</scope>
</reference>
<dbReference type="GO" id="GO:0046872">
    <property type="term" value="F:metal ion binding"/>
    <property type="evidence" value="ECO:0007669"/>
    <property type="project" value="InterPro"/>
</dbReference>
<organism evidence="7 8">
    <name type="scientific">Meloidogyne floridensis</name>
    <dbReference type="NCBI Taxonomy" id="298350"/>
    <lineage>
        <taxon>Eukaryota</taxon>
        <taxon>Metazoa</taxon>
        <taxon>Ecdysozoa</taxon>
        <taxon>Nematoda</taxon>
        <taxon>Chromadorea</taxon>
        <taxon>Rhabditida</taxon>
        <taxon>Tylenchina</taxon>
        <taxon>Tylenchomorpha</taxon>
        <taxon>Tylenchoidea</taxon>
        <taxon>Meloidogynidae</taxon>
        <taxon>Meloidogyninae</taxon>
        <taxon>Meloidogyne</taxon>
    </lineage>
</organism>